<keyword evidence="3" id="KW-0865">Zymogen</keyword>
<dbReference type="SUPFAM" id="SSF56235">
    <property type="entry name" value="N-terminal nucleophile aminohydrolases (Ntn hydrolases)"/>
    <property type="match status" value="1"/>
</dbReference>
<dbReference type="PANTHER" id="PTHR34218:SF4">
    <property type="entry name" value="ACYL-HOMOSERINE LACTONE ACYLASE QUIP"/>
    <property type="match status" value="1"/>
</dbReference>
<evidence type="ECO:0000256" key="3">
    <source>
        <dbReference type="ARBA" id="ARBA00023145"/>
    </source>
</evidence>
<dbReference type="InterPro" id="IPR014395">
    <property type="entry name" value="Pen/GL7ACA/AHL_acylase"/>
</dbReference>
<dbReference type="PANTHER" id="PTHR34218">
    <property type="entry name" value="PEPTIDASE S45 PENICILLIN AMIDASE"/>
    <property type="match status" value="1"/>
</dbReference>
<comment type="caution">
    <text evidence="5">The sequence shown here is derived from an EMBL/GenBank/DDBJ whole genome shotgun (WGS) entry which is preliminary data.</text>
</comment>
<keyword evidence="4" id="KW-1133">Transmembrane helix</keyword>
<dbReference type="PIRSF" id="PIRSF001227">
    <property type="entry name" value="Pen_acylase"/>
    <property type="match status" value="1"/>
</dbReference>
<proteinExistence type="inferred from homology"/>
<keyword evidence="6" id="KW-1185">Reference proteome</keyword>
<dbReference type="InterPro" id="IPR029055">
    <property type="entry name" value="Ntn_hydrolases_N"/>
</dbReference>
<organism evidence="5 6">
    <name type="scientific">Salimicrobium humidisoli</name>
    <dbReference type="NCBI Taxonomy" id="2029857"/>
    <lineage>
        <taxon>Bacteria</taxon>
        <taxon>Bacillati</taxon>
        <taxon>Bacillota</taxon>
        <taxon>Bacilli</taxon>
        <taxon>Bacillales</taxon>
        <taxon>Bacillaceae</taxon>
        <taxon>Salimicrobium</taxon>
    </lineage>
</organism>
<dbReference type="Gene3D" id="3.60.20.10">
    <property type="entry name" value="Glutamine Phosphoribosylpyrophosphate, subunit 1, domain 1"/>
    <property type="match status" value="1"/>
</dbReference>
<dbReference type="InterPro" id="IPR043146">
    <property type="entry name" value="Penicillin_amidase_N_B-knob"/>
</dbReference>
<keyword evidence="2" id="KW-0378">Hydrolase</keyword>
<evidence type="ECO:0000256" key="4">
    <source>
        <dbReference type="SAM" id="Phobius"/>
    </source>
</evidence>
<dbReference type="Proteomes" id="UP000217561">
    <property type="component" value="Unassembled WGS sequence"/>
</dbReference>
<dbReference type="RefSeq" id="WP_095821354.1">
    <property type="nucleotide sequence ID" value="NZ_NSGH01000003.1"/>
</dbReference>
<accession>A0ABX4HV22</accession>
<comment type="similarity">
    <text evidence="1">Belongs to the peptidase S45 family.</text>
</comment>
<dbReference type="InterPro" id="IPR002692">
    <property type="entry name" value="S45"/>
</dbReference>
<feature type="transmembrane region" description="Helical" evidence="4">
    <location>
        <begin position="12"/>
        <end position="32"/>
    </location>
</feature>
<evidence type="ECO:0000313" key="6">
    <source>
        <dbReference type="Proteomes" id="UP000217561"/>
    </source>
</evidence>
<dbReference type="EMBL" id="NSGH01000003">
    <property type="protein sequence ID" value="PBB06677.1"/>
    <property type="molecule type" value="Genomic_DNA"/>
</dbReference>
<dbReference type="InterPro" id="IPR023343">
    <property type="entry name" value="Penicillin_amidase_dom1"/>
</dbReference>
<reference evidence="5 6" key="1">
    <citation type="submission" date="2017-08" db="EMBL/GenBank/DDBJ databases">
        <title>Salimicrobium alkalisoli sp. nov., isolated from saline alkaline soil.</title>
        <authorList>
            <person name="Zhang G."/>
            <person name="Xiong Q."/>
        </authorList>
    </citation>
    <scope>NUCLEOTIDE SEQUENCE [LARGE SCALE GENOMIC DNA]</scope>
    <source>
        <strain evidence="5 6">WN024</strain>
    </source>
</reference>
<evidence type="ECO:0000313" key="5">
    <source>
        <dbReference type="EMBL" id="PBB06677.1"/>
    </source>
</evidence>
<evidence type="ECO:0000256" key="1">
    <source>
        <dbReference type="ARBA" id="ARBA00006586"/>
    </source>
</evidence>
<evidence type="ECO:0000256" key="2">
    <source>
        <dbReference type="ARBA" id="ARBA00022801"/>
    </source>
</evidence>
<name>A0ABX4HV22_9BACI</name>
<keyword evidence="4" id="KW-0472">Membrane</keyword>
<dbReference type="Gene3D" id="1.10.439.10">
    <property type="entry name" value="Penicillin Amidohydrolase, domain 1"/>
    <property type="match status" value="1"/>
</dbReference>
<dbReference type="Gene3D" id="2.30.120.10">
    <property type="match status" value="1"/>
</dbReference>
<gene>
    <name evidence="5" type="ORF">CKW00_03225</name>
</gene>
<keyword evidence="4" id="KW-0812">Transmembrane</keyword>
<dbReference type="InterPro" id="IPR043147">
    <property type="entry name" value="Penicillin_amidase_A-knob"/>
</dbReference>
<sequence>MKKPGWKRILTRTAVIAGVLILAAALFIIVFIQRTLPDTEGELKLEALSSEVTVLRDEEGVPHIEAESVEDLYMAQGYVQAQDRLLQMELSRRQASGELSELIGSSTVEQDKFFRALGLRRAAEASLKEYSEEGKAALEAFASGVNAYIDKADSENRLPPAFTLLQAKPEKWTPVDSLTIGKFMAHDLGGHWERQAFHYYAMNNFSEEKASEVMAHYPENKPAVLDDVNLDIAGDFTEAVMPNPFNGSNNWVVSGERTESGKPLLADDPHLGIASPSIWYQMKLSAPSHNVSGVIFAGVPGIILGHNDDVAWGVTNVGPDVQQLYVEKRNPENPEQFLFEGQWEDAVVHQEPIEVSGGETIEYEVVETRNGPIINEFAEGAGEEEALSMRWTAHDPSKELEAILNINQASDWEEFEKGLENFHTPAQNFVFASNDGTIAYKANGKIPVYDNPDDAGLPLRGWKEEDQWKGFIPFDELPTVVNPDRGWIATANNKITTEDYPYHITNNWAQPYRYERIAEMLMEDDEVSVEDVKKMQMDVKNLQAEEFVPFFLEEMNTGDLSGGETEALKLLEEWNYEDNEDAPQPLLFHHWINEIEDRLYASLPDDIDSLFHGKAQTTDEIFRMEREGGTSVWMKEEGGSGEVITQAFRDSYAKLQEDYGKNPEEWAWGDYHQVEFTHPLSNIAFLDKFYNRKEPLPVSGSRVTVRAAGYDGSGKVDHGASWRFIIDTNDMGKGYHIVGPGQSERFNSKWYHNQYSDWVDGDYHSTLLDEDEGEKLILSPE</sequence>
<protein>
    <submittedName>
        <fullName evidence="5">Penicillin acylase family protein</fullName>
    </submittedName>
</protein>
<dbReference type="Pfam" id="PF01804">
    <property type="entry name" value="Penicil_amidase"/>
    <property type="match status" value="1"/>
</dbReference>
<dbReference type="Gene3D" id="1.10.1400.10">
    <property type="match status" value="1"/>
</dbReference>
<dbReference type="CDD" id="cd03747">
    <property type="entry name" value="Ntn_PGA_like"/>
    <property type="match status" value="1"/>
</dbReference>